<organism evidence="1 2">
    <name type="scientific">Hymenoscyphus albidus</name>
    <dbReference type="NCBI Taxonomy" id="595503"/>
    <lineage>
        <taxon>Eukaryota</taxon>
        <taxon>Fungi</taxon>
        <taxon>Dikarya</taxon>
        <taxon>Ascomycota</taxon>
        <taxon>Pezizomycotina</taxon>
        <taxon>Leotiomycetes</taxon>
        <taxon>Helotiales</taxon>
        <taxon>Helotiaceae</taxon>
        <taxon>Hymenoscyphus</taxon>
    </lineage>
</organism>
<evidence type="ECO:0000313" key="2">
    <source>
        <dbReference type="Proteomes" id="UP000701801"/>
    </source>
</evidence>
<proteinExistence type="predicted"/>
<reference evidence="1" key="1">
    <citation type="submission" date="2021-07" db="EMBL/GenBank/DDBJ databases">
        <authorList>
            <person name="Durling M."/>
        </authorList>
    </citation>
    <scope>NUCLEOTIDE SEQUENCE</scope>
</reference>
<name>A0A9N9LQF4_9HELO</name>
<keyword evidence="2" id="KW-1185">Reference proteome</keyword>
<evidence type="ECO:0000313" key="1">
    <source>
        <dbReference type="EMBL" id="CAG8977305.1"/>
    </source>
</evidence>
<comment type="caution">
    <text evidence="1">The sequence shown here is derived from an EMBL/GenBank/DDBJ whole genome shotgun (WGS) entry which is preliminary data.</text>
</comment>
<gene>
    <name evidence="1" type="ORF">HYALB_00012709</name>
</gene>
<sequence>MSVVFPSVMKTPLWGVLMVVFLVWSLHTLDAGSMRETIIRSETFSLKSGAGKSKNISLETVEMNPNRPLILYAYSEEETARENFKFFLRHGLHGAADFVFIINGESDIVESIPKEPNFRVVQRPNECYDIGAHSEVLQKDNLYKKYKRFILLNASIRGPFSPQWANGCWSDMYLERLSNEVKLVGMTANCGPSFHVQSMILATDKEGMETLLHPTEEALTIYKANPPNEAFPVEFEKDQTPGINGCFKTYAHAVKAEISITSLIRAAGYKYDVMMSAFKGMADYEHTCDPNVGDLLWDRRYYGINVHPFETVFIKSNRDIDPLVVQRHTEWAAGRGYTSYDHCKGD</sequence>
<protein>
    <submittedName>
        <fullName evidence="1">Uncharacterized protein</fullName>
    </submittedName>
</protein>
<dbReference type="OrthoDB" id="526941at2759"/>
<dbReference type="AlphaFoldDB" id="A0A9N9LQF4"/>
<dbReference type="EMBL" id="CAJVRM010000213">
    <property type="protein sequence ID" value="CAG8977305.1"/>
    <property type="molecule type" value="Genomic_DNA"/>
</dbReference>
<accession>A0A9N9LQF4</accession>
<dbReference type="Proteomes" id="UP000701801">
    <property type="component" value="Unassembled WGS sequence"/>
</dbReference>